<evidence type="ECO:0000313" key="2">
    <source>
        <dbReference type="EMBL" id="PKI78126.1"/>
    </source>
</evidence>
<dbReference type="Proteomes" id="UP000233551">
    <property type="component" value="Unassembled WGS sequence"/>
</dbReference>
<keyword evidence="1" id="KW-1133">Transmembrane helix</keyword>
<gene>
    <name evidence="2" type="ORF">CRG98_001454</name>
</gene>
<evidence type="ECO:0000256" key="1">
    <source>
        <dbReference type="SAM" id="Phobius"/>
    </source>
</evidence>
<accession>A0A2I0LD41</accession>
<proteinExistence type="predicted"/>
<protein>
    <submittedName>
        <fullName evidence="2">Uncharacterized protein</fullName>
    </submittedName>
</protein>
<dbReference type="EMBL" id="PGOL01000060">
    <property type="protein sequence ID" value="PKI78126.1"/>
    <property type="molecule type" value="Genomic_DNA"/>
</dbReference>
<organism evidence="2 3">
    <name type="scientific">Punica granatum</name>
    <name type="common">Pomegranate</name>
    <dbReference type="NCBI Taxonomy" id="22663"/>
    <lineage>
        <taxon>Eukaryota</taxon>
        <taxon>Viridiplantae</taxon>
        <taxon>Streptophyta</taxon>
        <taxon>Embryophyta</taxon>
        <taxon>Tracheophyta</taxon>
        <taxon>Spermatophyta</taxon>
        <taxon>Magnoliopsida</taxon>
        <taxon>eudicotyledons</taxon>
        <taxon>Gunneridae</taxon>
        <taxon>Pentapetalae</taxon>
        <taxon>rosids</taxon>
        <taxon>malvids</taxon>
        <taxon>Myrtales</taxon>
        <taxon>Lythraceae</taxon>
        <taxon>Punica</taxon>
    </lineage>
</organism>
<dbReference type="AlphaFoldDB" id="A0A2I0LD41"/>
<keyword evidence="1" id="KW-0812">Transmembrane</keyword>
<reference evidence="2 3" key="1">
    <citation type="submission" date="2017-11" db="EMBL/GenBank/DDBJ databases">
        <title>De-novo sequencing of pomegranate (Punica granatum L.) genome.</title>
        <authorList>
            <person name="Akparov Z."/>
            <person name="Amiraslanov A."/>
            <person name="Hajiyeva S."/>
            <person name="Abbasov M."/>
            <person name="Kaur K."/>
            <person name="Hamwieh A."/>
            <person name="Solovyev V."/>
            <person name="Salamov A."/>
            <person name="Braich B."/>
            <person name="Kosarev P."/>
            <person name="Mahmoud A."/>
            <person name="Hajiyev E."/>
            <person name="Babayeva S."/>
            <person name="Izzatullayeva V."/>
            <person name="Mammadov A."/>
            <person name="Mammadov A."/>
            <person name="Sharifova S."/>
            <person name="Ojaghi J."/>
            <person name="Eynullazada K."/>
            <person name="Bayramov B."/>
            <person name="Abdulazimova A."/>
            <person name="Shahmuradov I."/>
        </authorList>
    </citation>
    <scope>NUCLEOTIDE SEQUENCE [LARGE SCALE GENOMIC DNA]</scope>
    <source>
        <strain evidence="3">cv. AG2017</strain>
        <tissue evidence="2">Leaf</tissue>
    </source>
</reference>
<keyword evidence="3" id="KW-1185">Reference proteome</keyword>
<comment type="caution">
    <text evidence="2">The sequence shown here is derived from an EMBL/GenBank/DDBJ whole genome shotgun (WGS) entry which is preliminary data.</text>
</comment>
<evidence type="ECO:0000313" key="3">
    <source>
        <dbReference type="Proteomes" id="UP000233551"/>
    </source>
</evidence>
<keyword evidence="1" id="KW-0472">Membrane</keyword>
<feature type="transmembrane region" description="Helical" evidence="1">
    <location>
        <begin position="108"/>
        <end position="129"/>
    </location>
</feature>
<sequence length="132" mass="14703">MGELKAASAANPFPSSAFAAPPVCPLLCLSLCSHSVTKRLLCLQEQWHYPQTSVVKPPPIASVILRWHSNRTTQISSPELGLHVPARHSPSTQFQELREDDRPPVELWLGWILSHSLLPVVLLLFSFSFEGR</sequence>
<name>A0A2I0LD41_PUNGR</name>